<reference evidence="3" key="2">
    <citation type="journal article" date="2014" name="Nat. Commun.">
        <title>The cavefish genome reveals candidate genes for eye loss.</title>
        <authorList>
            <person name="McGaugh S.E."/>
            <person name="Gross J.B."/>
            <person name="Aken B."/>
            <person name="Blin M."/>
            <person name="Borowsky R."/>
            <person name="Chalopin D."/>
            <person name="Hinaux H."/>
            <person name="Jeffery W.R."/>
            <person name="Keene A."/>
            <person name="Ma L."/>
            <person name="Minx P."/>
            <person name="Murphy D."/>
            <person name="O'Quin K.E."/>
            <person name="Retaux S."/>
            <person name="Rohner N."/>
            <person name="Searle S.M."/>
            <person name="Stahl B.A."/>
            <person name="Tabin C."/>
            <person name="Volff J.N."/>
            <person name="Yoshizawa M."/>
            <person name="Warren W.C."/>
        </authorList>
    </citation>
    <scope>NUCLEOTIDE SEQUENCE [LARGE SCALE GENOMIC DNA]</scope>
    <source>
        <strain evidence="3">female</strain>
    </source>
</reference>
<evidence type="ECO:0000313" key="3">
    <source>
        <dbReference type="Proteomes" id="UP000018467"/>
    </source>
</evidence>
<name>A0A3B1KLC7_ASTMX</name>
<dbReference type="AlphaFoldDB" id="A0A3B1KLC7"/>
<dbReference type="InterPro" id="IPR013783">
    <property type="entry name" value="Ig-like_fold"/>
</dbReference>
<dbReference type="InParanoid" id="A0A3B1KLC7"/>
<reference evidence="2" key="4">
    <citation type="submission" date="2025-09" db="UniProtKB">
        <authorList>
            <consortium name="Ensembl"/>
        </authorList>
    </citation>
    <scope>IDENTIFICATION</scope>
</reference>
<dbReference type="STRING" id="7994.ENSAMXP00000054669"/>
<dbReference type="PROSITE" id="PS50835">
    <property type="entry name" value="IG_LIKE"/>
    <property type="match status" value="1"/>
</dbReference>
<dbReference type="PANTHER" id="PTHR23267">
    <property type="entry name" value="IMMUNOGLOBULIN LIGHT CHAIN"/>
    <property type="match status" value="1"/>
</dbReference>
<accession>A0A3B1KLC7</accession>
<dbReference type="Pfam" id="PF07686">
    <property type="entry name" value="V-set"/>
    <property type="match status" value="1"/>
</dbReference>
<reference evidence="3" key="1">
    <citation type="submission" date="2013-03" db="EMBL/GenBank/DDBJ databases">
        <authorList>
            <person name="Jeffery W."/>
            <person name="Warren W."/>
            <person name="Wilson R.K."/>
        </authorList>
    </citation>
    <scope>NUCLEOTIDE SEQUENCE</scope>
    <source>
        <strain evidence="3">female</strain>
    </source>
</reference>
<organism evidence="2 3">
    <name type="scientific">Astyanax mexicanus</name>
    <name type="common">Blind cave fish</name>
    <name type="synonym">Astyanax fasciatus mexicanus</name>
    <dbReference type="NCBI Taxonomy" id="7994"/>
    <lineage>
        <taxon>Eukaryota</taxon>
        <taxon>Metazoa</taxon>
        <taxon>Chordata</taxon>
        <taxon>Craniata</taxon>
        <taxon>Vertebrata</taxon>
        <taxon>Euteleostomi</taxon>
        <taxon>Actinopterygii</taxon>
        <taxon>Neopterygii</taxon>
        <taxon>Teleostei</taxon>
        <taxon>Ostariophysi</taxon>
        <taxon>Characiformes</taxon>
        <taxon>Characoidei</taxon>
        <taxon>Acestrorhamphidae</taxon>
        <taxon>Acestrorhamphinae</taxon>
        <taxon>Astyanax</taxon>
    </lineage>
</organism>
<sequence length="124" mass="13599">IDVVWTQSHKSLQLVTPGQTVTISCRSSQSIGSYLAWYLQKSGEAPKLLVYYTSNRYSGVPGRFTGSRSGSEYSLQISGVQAGDAGDYYCQQGDSLPFTQCSERRTKTSLSCRGSAQTKKHTQL</sequence>
<dbReference type="Gene3D" id="2.60.40.10">
    <property type="entry name" value="Immunoglobulins"/>
    <property type="match status" value="1"/>
</dbReference>
<evidence type="ECO:0000259" key="1">
    <source>
        <dbReference type="PROSITE" id="PS50835"/>
    </source>
</evidence>
<dbReference type="InterPro" id="IPR007110">
    <property type="entry name" value="Ig-like_dom"/>
</dbReference>
<dbReference type="Ensembl" id="ENSAMXT00000038648.1">
    <property type="protein sequence ID" value="ENSAMXP00000054669.1"/>
    <property type="gene ID" value="ENSAMXG00000043818.1"/>
</dbReference>
<proteinExistence type="predicted"/>
<reference evidence="2" key="3">
    <citation type="submission" date="2025-08" db="UniProtKB">
        <authorList>
            <consortium name="Ensembl"/>
        </authorList>
    </citation>
    <scope>IDENTIFICATION</scope>
</reference>
<dbReference type="SMART" id="SM00409">
    <property type="entry name" value="IG"/>
    <property type="match status" value="1"/>
</dbReference>
<dbReference type="InterPro" id="IPR036179">
    <property type="entry name" value="Ig-like_dom_sf"/>
</dbReference>
<keyword evidence="3" id="KW-1185">Reference proteome</keyword>
<evidence type="ECO:0000313" key="2">
    <source>
        <dbReference type="Ensembl" id="ENSAMXP00000054669.1"/>
    </source>
</evidence>
<dbReference type="InterPro" id="IPR003599">
    <property type="entry name" value="Ig_sub"/>
</dbReference>
<dbReference type="FunFam" id="2.60.40.10:FF:001230">
    <property type="entry name" value="Immunoglobulin kappa variable 8-16"/>
    <property type="match status" value="1"/>
</dbReference>
<dbReference type="SMART" id="SM00406">
    <property type="entry name" value="IGv"/>
    <property type="match status" value="1"/>
</dbReference>
<dbReference type="InterPro" id="IPR050150">
    <property type="entry name" value="IgV_Light_Chain"/>
</dbReference>
<dbReference type="InterPro" id="IPR013106">
    <property type="entry name" value="Ig_V-set"/>
</dbReference>
<feature type="domain" description="Ig-like" evidence="1">
    <location>
        <begin position="15"/>
        <end position="111"/>
    </location>
</feature>
<dbReference type="Bgee" id="ENSAMXG00000043818">
    <property type="expression patterns" value="Expressed in mesonephros and 13 other cell types or tissues"/>
</dbReference>
<dbReference type="Proteomes" id="UP000018467">
    <property type="component" value="Unassembled WGS sequence"/>
</dbReference>
<dbReference type="SUPFAM" id="SSF48726">
    <property type="entry name" value="Immunoglobulin"/>
    <property type="match status" value="1"/>
</dbReference>
<dbReference type="GeneTree" id="ENSGT00940000153770"/>
<protein>
    <recommendedName>
        <fullName evidence="1">Ig-like domain-containing protein</fullName>
    </recommendedName>
</protein>